<reference evidence="1" key="1">
    <citation type="journal article" date="2022" name="bioRxiv">
        <title>Sequencing and chromosome-scale assembly of the giantPleurodeles waltlgenome.</title>
        <authorList>
            <person name="Brown T."/>
            <person name="Elewa A."/>
            <person name="Iarovenko S."/>
            <person name="Subramanian E."/>
            <person name="Araus A.J."/>
            <person name="Petzold A."/>
            <person name="Susuki M."/>
            <person name="Suzuki K.-i.T."/>
            <person name="Hayashi T."/>
            <person name="Toyoda A."/>
            <person name="Oliveira C."/>
            <person name="Osipova E."/>
            <person name="Leigh N.D."/>
            <person name="Simon A."/>
            <person name="Yun M.H."/>
        </authorList>
    </citation>
    <scope>NUCLEOTIDE SEQUENCE</scope>
    <source>
        <strain evidence="1">20211129_DDA</strain>
        <tissue evidence="1">Liver</tissue>
    </source>
</reference>
<comment type="caution">
    <text evidence="1">The sequence shown here is derived from an EMBL/GenBank/DDBJ whole genome shotgun (WGS) entry which is preliminary data.</text>
</comment>
<accession>A0AAV7R3G8</accession>
<evidence type="ECO:0000313" key="1">
    <source>
        <dbReference type="EMBL" id="KAJ1145744.1"/>
    </source>
</evidence>
<dbReference type="EMBL" id="JANPWB010000010">
    <property type="protein sequence ID" value="KAJ1145744.1"/>
    <property type="molecule type" value="Genomic_DNA"/>
</dbReference>
<dbReference type="Proteomes" id="UP001066276">
    <property type="component" value="Chromosome 6"/>
</dbReference>
<sequence length="158" mass="17439">MAVFLNASVEYILPFSWAAPLGTNNGIFFLESAHCYRLAQVKRGFLDVFVTPSLAVYSRSLSLLHRGRSSRVFSVVPVTTEAARGKLAFGPLCTRPAGEVFLVHIIRQLSFPGRVRADIPLRTDYAPHQEELVFVPSQGPEGRTRLGPCTRLINAALK</sequence>
<gene>
    <name evidence="1" type="ORF">NDU88_012028</name>
</gene>
<proteinExistence type="predicted"/>
<organism evidence="1 2">
    <name type="scientific">Pleurodeles waltl</name>
    <name type="common">Iberian ribbed newt</name>
    <dbReference type="NCBI Taxonomy" id="8319"/>
    <lineage>
        <taxon>Eukaryota</taxon>
        <taxon>Metazoa</taxon>
        <taxon>Chordata</taxon>
        <taxon>Craniata</taxon>
        <taxon>Vertebrata</taxon>
        <taxon>Euteleostomi</taxon>
        <taxon>Amphibia</taxon>
        <taxon>Batrachia</taxon>
        <taxon>Caudata</taxon>
        <taxon>Salamandroidea</taxon>
        <taxon>Salamandridae</taxon>
        <taxon>Pleurodelinae</taxon>
        <taxon>Pleurodeles</taxon>
    </lineage>
</organism>
<name>A0AAV7R3G8_PLEWA</name>
<evidence type="ECO:0000313" key="2">
    <source>
        <dbReference type="Proteomes" id="UP001066276"/>
    </source>
</evidence>
<keyword evidence="2" id="KW-1185">Reference proteome</keyword>
<protein>
    <submittedName>
        <fullName evidence="1">Uncharacterized protein</fullName>
    </submittedName>
</protein>
<dbReference type="AlphaFoldDB" id="A0AAV7R3G8"/>